<gene>
    <name evidence="13" type="ORF">U14_00928</name>
</gene>
<evidence type="ECO:0000256" key="3">
    <source>
        <dbReference type="ARBA" id="ARBA00022651"/>
    </source>
</evidence>
<dbReference type="HOGENOM" id="CLU_369080_0_0_0"/>
<dbReference type="EC" id="3.2.1.8" evidence="10"/>
<keyword evidence="6 10" id="KW-0119">Carbohydrate metabolism</keyword>
<dbReference type="InterPro" id="IPR044846">
    <property type="entry name" value="GH10"/>
</dbReference>
<dbReference type="PANTHER" id="PTHR31490:SF88">
    <property type="entry name" value="BETA-XYLANASE"/>
    <property type="match status" value="1"/>
</dbReference>
<evidence type="ECO:0000313" key="13">
    <source>
        <dbReference type="EMBL" id="GAK49705.1"/>
    </source>
</evidence>
<dbReference type="InterPro" id="IPR001000">
    <property type="entry name" value="GH10_dom"/>
</dbReference>
<dbReference type="PRINTS" id="PR00134">
    <property type="entry name" value="GLHYDRLASE10"/>
</dbReference>
<accession>A0A0S6VVJ6</accession>
<keyword evidence="3 13" id="KW-0858">Xylan degradation</keyword>
<evidence type="ECO:0000259" key="12">
    <source>
        <dbReference type="PROSITE" id="PS51760"/>
    </source>
</evidence>
<dbReference type="GO" id="GO:0031176">
    <property type="term" value="F:endo-1,4-beta-xylanase activity"/>
    <property type="evidence" value="ECO:0007669"/>
    <property type="project" value="UniProtKB-EC"/>
</dbReference>
<evidence type="ECO:0000256" key="7">
    <source>
        <dbReference type="ARBA" id="ARBA00023295"/>
    </source>
</evidence>
<dbReference type="SMART" id="SM00633">
    <property type="entry name" value="Glyco_10"/>
    <property type="match status" value="1"/>
</dbReference>
<keyword evidence="7 10" id="KW-0326">Glycosidase</keyword>
<dbReference type="Pfam" id="PF06452">
    <property type="entry name" value="CBM9_1"/>
    <property type="match status" value="2"/>
</dbReference>
<keyword evidence="14" id="KW-1185">Reference proteome</keyword>
<evidence type="ECO:0000256" key="2">
    <source>
        <dbReference type="ARBA" id="ARBA00007495"/>
    </source>
</evidence>
<dbReference type="Gene3D" id="3.20.20.80">
    <property type="entry name" value="Glycosidases"/>
    <property type="match status" value="1"/>
</dbReference>
<dbReference type="EMBL" id="DF820455">
    <property type="protein sequence ID" value="GAK49705.1"/>
    <property type="molecule type" value="Genomic_DNA"/>
</dbReference>
<dbReference type="InterPro" id="IPR031158">
    <property type="entry name" value="GH10_AS"/>
</dbReference>
<dbReference type="Gene3D" id="2.60.40.1190">
    <property type="match status" value="2"/>
</dbReference>
<dbReference type="SUPFAM" id="SSF49344">
    <property type="entry name" value="CBD9-like"/>
    <property type="match status" value="2"/>
</dbReference>
<evidence type="ECO:0000256" key="9">
    <source>
        <dbReference type="PROSITE-ProRule" id="PRU10061"/>
    </source>
</evidence>
<evidence type="ECO:0000256" key="5">
    <source>
        <dbReference type="ARBA" id="ARBA00022801"/>
    </source>
</evidence>
<keyword evidence="5 10" id="KW-0378">Hydrolase</keyword>
<dbReference type="InterPro" id="IPR010502">
    <property type="entry name" value="Carb-bd_dom_fam9"/>
</dbReference>
<feature type="domain" description="GH10" evidence="12">
    <location>
        <begin position="31"/>
        <end position="346"/>
    </location>
</feature>
<dbReference type="PROSITE" id="PS00591">
    <property type="entry name" value="GH10_1"/>
    <property type="match status" value="1"/>
</dbReference>
<evidence type="ECO:0000256" key="4">
    <source>
        <dbReference type="ARBA" id="ARBA00022729"/>
    </source>
</evidence>
<dbReference type="AlphaFoldDB" id="A0A0S6VVJ6"/>
<keyword evidence="4 11" id="KW-0732">Signal</keyword>
<name>A0A0S6VVJ6_9BACT</name>
<dbReference type="Pfam" id="PF00331">
    <property type="entry name" value="Glyco_hydro_10"/>
    <property type="match status" value="1"/>
</dbReference>
<evidence type="ECO:0000256" key="6">
    <source>
        <dbReference type="ARBA" id="ARBA00023277"/>
    </source>
</evidence>
<protein>
    <recommendedName>
        <fullName evidence="10">Beta-xylanase</fullName>
        <ecNumber evidence="10">3.2.1.8</ecNumber>
    </recommendedName>
</protein>
<dbReference type="GO" id="GO:0045493">
    <property type="term" value="P:xylan catabolic process"/>
    <property type="evidence" value="ECO:0007669"/>
    <property type="project" value="UniProtKB-KW"/>
</dbReference>
<dbReference type="PROSITE" id="PS51760">
    <property type="entry name" value="GH10_2"/>
    <property type="match status" value="1"/>
</dbReference>
<evidence type="ECO:0000256" key="8">
    <source>
        <dbReference type="ARBA" id="ARBA00023326"/>
    </source>
</evidence>
<organism evidence="13">
    <name type="scientific">Candidatus Moduliflexus flocculans</name>
    <dbReference type="NCBI Taxonomy" id="1499966"/>
    <lineage>
        <taxon>Bacteria</taxon>
        <taxon>Candidatus Moduliflexota</taxon>
        <taxon>Candidatus Moduliflexia</taxon>
        <taxon>Candidatus Moduliflexales</taxon>
        <taxon>Candidatus Moduliflexaceae</taxon>
    </lineage>
</organism>
<feature type="signal peptide" evidence="11">
    <location>
        <begin position="1"/>
        <end position="23"/>
    </location>
</feature>
<sequence length="754" mass="84684">MMKQLRYLTYGIIAIMLCMGTTAESQQTKKQAFGKPLRALAEKQGIFIGAAVDPAFLDDAQYAETLKAQYNYLTPENQTKWSLIHPARDRYDFSSSDKLVEFAEQHGMKVRGHTLVWHSQNPGWLLAQKWSKEELSAILKDHIQHVVGHYKGRIYAWDVVNEPLDGSNLRSTIWQQTLGEEYIEQAFRLAHEADPDAKLYLNDYGVEDVNLKSTAMYNLVKALLEKGVPIHGVGLQFHLELGQPLDYASVFANISRFAELGLDVDITELDVRIRGEVTDDKLFQQADVYAKLMQILLAIPKARTYVMWGFTDAHSWVPGFFANTGAALVFDEQYHPKPAFYRMQEALEKGPIELGYSANIDASLANRHISLPFQALAIANPPVIDGVISEGEWDGGVLHRFAYNQLNLTDQRAPLERQNLTGEWMVRYQGNKLYGLVTRVDDTTITNHQDAWQNDNVEIFVDVNGQFAQLRSVVGQDWGASEFPGERKAVWNADGTVLEFVVELPENDLAGMTFGWNIALSDNDNGTERSAQVYPIPGANEGWQGKGLGELTCVGDSPRAADQRHFAPAFQAARVTTVPKVDGVAQPGEWDSGVTYPFAYNQLNLQDQRPPLDQNDLSGDWKIVYQQNMIFGLIHRQDDVTVTDHANSWENDTIEVFGNLYGTFAQLRTVVGQDWEAHDMPGLRKAVWSADGKVLEFVIELPTNNLVGETMGWNIALSDNDAGASDTRKYQLYPMYGVNDSWQGKNLGEITFME</sequence>
<feature type="active site" description="Nucleophile" evidence="9">
    <location>
        <position position="268"/>
    </location>
</feature>
<comment type="similarity">
    <text evidence="2 10">Belongs to the glycosyl hydrolase 10 (cellulase F) family.</text>
</comment>
<proteinExistence type="inferred from homology"/>
<dbReference type="STRING" id="1499966.U14_00928"/>
<dbReference type="GO" id="GO:0030246">
    <property type="term" value="F:carbohydrate binding"/>
    <property type="evidence" value="ECO:0007669"/>
    <property type="project" value="InterPro"/>
</dbReference>
<evidence type="ECO:0000256" key="10">
    <source>
        <dbReference type="RuleBase" id="RU361174"/>
    </source>
</evidence>
<evidence type="ECO:0000313" key="14">
    <source>
        <dbReference type="Proteomes" id="UP000030700"/>
    </source>
</evidence>
<dbReference type="PANTHER" id="PTHR31490">
    <property type="entry name" value="GLYCOSYL HYDROLASE"/>
    <property type="match status" value="1"/>
</dbReference>
<evidence type="ECO:0000256" key="1">
    <source>
        <dbReference type="ARBA" id="ARBA00000681"/>
    </source>
</evidence>
<reference evidence="13" key="1">
    <citation type="journal article" date="2015" name="PeerJ">
        <title>First genomic representation of candidate bacterial phylum KSB3 points to enhanced environmental sensing as a trigger of wastewater bulking.</title>
        <authorList>
            <person name="Sekiguchi Y."/>
            <person name="Ohashi A."/>
            <person name="Parks D.H."/>
            <person name="Yamauchi T."/>
            <person name="Tyson G.W."/>
            <person name="Hugenholtz P."/>
        </authorList>
    </citation>
    <scope>NUCLEOTIDE SEQUENCE [LARGE SCALE GENOMIC DNA]</scope>
</reference>
<dbReference type="SUPFAM" id="SSF51445">
    <property type="entry name" value="(Trans)glycosidases"/>
    <property type="match status" value="1"/>
</dbReference>
<evidence type="ECO:0000256" key="11">
    <source>
        <dbReference type="SAM" id="SignalP"/>
    </source>
</evidence>
<dbReference type="InterPro" id="IPR017853">
    <property type="entry name" value="GH"/>
</dbReference>
<feature type="chain" id="PRO_5006631537" description="Beta-xylanase" evidence="11">
    <location>
        <begin position="24"/>
        <end position="754"/>
    </location>
</feature>
<dbReference type="Proteomes" id="UP000030700">
    <property type="component" value="Unassembled WGS sequence"/>
</dbReference>
<comment type="catalytic activity">
    <reaction evidence="1 10">
        <text>Endohydrolysis of (1-&gt;4)-beta-D-xylosidic linkages in xylans.</text>
        <dbReference type="EC" id="3.2.1.8"/>
    </reaction>
</comment>
<keyword evidence="8 10" id="KW-0624">Polysaccharide degradation</keyword>